<proteinExistence type="predicted"/>
<dbReference type="AlphaFoldDB" id="J9GA34"/>
<evidence type="ECO:0000256" key="1">
    <source>
        <dbReference type="SAM" id="Phobius"/>
    </source>
</evidence>
<keyword evidence="1" id="KW-1133">Transmembrane helix</keyword>
<evidence type="ECO:0000259" key="2">
    <source>
        <dbReference type="Pfam" id="PF01970"/>
    </source>
</evidence>
<gene>
    <name evidence="3" type="ORF">EVA_15588</name>
</gene>
<feature type="domain" description="DUF112" evidence="2">
    <location>
        <begin position="1"/>
        <end position="137"/>
    </location>
</feature>
<dbReference type="EMBL" id="AMCI01005355">
    <property type="protein sequence ID" value="EJW96304.1"/>
    <property type="molecule type" value="Genomic_DNA"/>
</dbReference>
<feature type="transmembrane region" description="Helical" evidence="1">
    <location>
        <begin position="163"/>
        <end position="183"/>
    </location>
</feature>
<keyword evidence="1" id="KW-0472">Membrane</keyword>
<sequence length="209" mass="22311">APEAANNGATAATLIPLLTLGIPGDVVAATLLGAFTMQGLVVGPKLFENSGPIVYAILIGCVITQVFMFLQGKYLLKIFVKITHIPQDLLTALLVIICCTGAFAIANSVFDVYVLLIFGVVAYFMQKVGLPPVPIVLGMVLGPVAESNLRNALVLNNGSWTIFLKRPICLGFIILTFVLIFLLKKNSKKEKAAAEHLREQMEADGAAKA</sequence>
<dbReference type="PANTHER" id="PTHR35342:SF5">
    <property type="entry name" value="TRICARBOXYLIC TRANSPORT PROTEIN"/>
    <property type="match status" value="1"/>
</dbReference>
<evidence type="ECO:0000313" key="3">
    <source>
        <dbReference type="EMBL" id="EJW96304.1"/>
    </source>
</evidence>
<dbReference type="InterPro" id="IPR002823">
    <property type="entry name" value="DUF112_TM"/>
</dbReference>
<keyword evidence="1" id="KW-0812">Transmembrane</keyword>
<comment type="caution">
    <text evidence="3">The sequence shown here is derived from an EMBL/GenBank/DDBJ whole genome shotgun (WGS) entry which is preliminary data.</text>
</comment>
<name>J9GA34_9ZZZZ</name>
<organism evidence="3">
    <name type="scientific">gut metagenome</name>
    <dbReference type="NCBI Taxonomy" id="749906"/>
    <lineage>
        <taxon>unclassified sequences</taxon>
        <taxon>metagenomes</taxon>
        <taxon>organismal metagenomes</taxon>
    </lineage>
</organism>
<accession>J9GA34</accession>
<dbReference type="Pfam" id="PF01970">
    <property type="entry name" value="TctA"/>
    <property type="match status" value="1"/>
</dbReference>
<feature type="transmembrane region" description="Helical" evidence="1">
    <location>
        <begin position="52"/>
        <end position="70"/>
    </location>
</feature>
<reference evidence="3" key="1">
    <citation type="journal article" date="2012" name="PLoS ONE">
        <title>Gene sets for utilization of primary and secondary nutrition supplies in the distal gut of endangered iberian lynx.</title>
        <authorList>
            <person name="Alcaide M."/>
            <person name="Messina E."/>
            <person name="Richter M."/>
            <person name="Bargiela R."/>
            <person name="Peplies J."/>
            <person name="Huws S.A."/>
            <person name="Newbold C.J."/>
            <person name="Golyshin P.N."/>
            <person name="Simon M.A."/>
            <person name="Lopez G."/>
            <person name="Yakimov M.M."/>
            <person name="Ferrer M."/>
        </authorList>
    </citation>
    <scope>NUCLEOTIDE SEQUENCE</scope>
</reference>
<feature type="transmembrane region" description="Helical" evidence="1">
    <location>
        <begin position="91"/>
        <end position="124"/>
    </location>
</feature>
<feature type="non-terminal residue" evidence="3">
    <location>
        <position position="1"/>
    </location>
</feature>
<protein>
    <submittedName>
        <fullName evidence="3">Integral membrane protein</fullName>
    </submittedName>
</protein>
<dbReference type="PANTHER" id="PTHR35342">
    <property type="entry name" value="TRICARBOXYLIC TRANSPORT PROTEIN"/>
    <property type="match status" value="1"/>
</dbReference>